<evidence type="ECO:0000256" key="1">
    <source>
        <dbReference type="ARBA" id="ARBA00004123"/>
    </source>
</evidence>
<feature type="region of interest" description="Disordered" evidence="7">
    <location>
        <begin position="144"/>
        <end position="169"/>
    </location>
</feature>
<dbReference type="CDD" id="cd17082">
    <property type="entry name" value="RAWUL_PCGF2_like"/>
    <property type="match status" value="1"/>
</dbReference>
<dbReference type="OrthoDB" id="10264655at2759"/>
<feature type="compositionally biased region" description="Basic and acidic residues" evidence="7">
    <location>
        <begin position="291"/>
        <end position="305"/>
    </location>
</feature>
<proteinExistence type="predicted"/>
<dbReference type="Gene3D" id="3.30.40.10">
    <property type="entry name" value="Zinc/RING finger domain, C3HC4 (zinc finger)"/>
    <property type="match status" value="1"/>
</dbReference>
<dbReference type="PANTHER" id="PTHR10825:SF29">
    <property type="entry name" value="POLYCOMB GROUP RING FINGER PROTEIN 1"/>
    <property type="match status" value="1"/>
</dbReference>
<evidence type="ECO:0000256" key="2">
    <source>
        <dbReference type="ARBA" id="ARBA00022723"/>
    </source>
</evidence>
<evidence type="ECO:0000256" key="3">
    <source>
        <dbReference type="ARBA" id="ARBA00022771"/>
    </source>
</evidence>
<feature type="region of interest" description="Disordered" evidence="7">
    <location>
        <begin position="269"/>
        <end position="309"/>
    </location>
</feature>
<reference evidence="9 10" key="1">
    <citation type="submission" date="2020-04" db="EMBL/GenBank/DDBJ databases">
        <authorList>
            <person name="Alioto T."/>
            <person name="Alioto T."/>
            <person name="Gomez Garrido J."/>
        </authorList>
    </citation>
    <scope>NUCLEOTIDE SEQUENCE [LARGE SCALE GENOMIC DNA]</scope>
</reference>
<dbReference type="GO" id="GO:0008270">
    <property type="term" value="F:zinc ion binding"/>
    <property type="evidence" value="ECO:0007669"/>
    <property type="project" value="UniProtKB-KW"/>
</dbReference>
<dbReference type="InterPro" id="IPR018957">
    <property type="entry name" value="Znf_C3HC4_RING-type"/>
</dbReference>
<organism evidence="9 10">
    <name type="scientific">Cloeon dipterum</name>
    <dbReference type="NCBI Taxonomy" id="197152"/>
    <lineage>
        <taxon>Eukaryota</taxon>
        <taxon>Metazoa</taxon>
        <taxon>Ecdysozoa</taxon>
        <taxon>Arthropoda</taxon>
        <taxon>Hexapoda</taxon>
        <taxon>Insecta</taxon>
        <taxon>Pterygota</taxon>
        <taxon>Palaeoptera</taxon>
        <taxon>Ephemeroptera</taxon>
        <taxon>Pisciforma</taxon>
        <taxon>Baetidae</taxon>
        <taxon>Cloeon</taxon>
    </lineage>
</organism>
<evidence type="ECO:0000256" key="7">
    <source>
        <dbReference type="SAM" id="MobiDB-lite"/>
    </source>
</evidence>
<keyword evidence="2" id="KW-0479">Metal-binding</keyword>
<feature type="domain" description="RING-type" evidence="8">
    <location>
        <begin position="21"/>
        <end position="60"/>
    </location>
</feature>
<dbReference type="EMBL" id="CADEPI010000051">
    <property type="protein sequence ID" value="CAB3370279.1"/>
    <property type="molecule type" value="Genomic_DNA"/>
</dbReference>
<dbReference type="PROSITE" id="PS50089">
    <property type="entry name" value="ZF_RING_2"/>
    <property type="match status" value="1"/>
</dbReference>
<evidence type="ECO:0000259" key="8">
    <source>
        <dbReference type="PROSITE" id="PS50089"/>
    </source>
</evidence>
<feature type="compositionally biased region" description="Low complexity" evidence="7">
    <location>
        <begin position="151"/>
        <end position="169"/>
    </location>
</feature>
<evidence type="ECO:0000313" key="9">
    <source>
        <dbReference type="EMBL" id="CAB3370279.1"/>
    </source>
</evidence>
<dbReference type="InterPro" id="IPR017907">
    <property type="entry name" value="Znf_RING_CS"/>
</dbReference>
<dbReference type="SMART" id="SM00184">
    <property type="entry name" value="RING"/>
    <property type="match status" value="1"/>
</dbReference>
<comment type="subcellular location">
    <subcellularLocation>
        <location evidence="1">Nucleus</location>
    </subcellularLocation>
</comment>
<dbReference type="InterPro" id="IPR032443">
    <property type="entry name" value="RAWUL"/>
</dbReference>
<protein>
    <recommendedName>
        <fullName evidence="8">RING-type domain-containing protein</fullName>
    </recommendedName>
</protein>
<dbReference type="Pfam" id="PF00097">
    <property type="entry name" value="zf-C3HC4"/>
    <property type="match status" value="1"/>
</dbReference>
<keyword evidence="3 6" id="KW-0863">Zinc-finger</keyword>
<dbReference type="GO" id="GO:0035102">
    <property type="term" value="C:PRC1 complex"/>
    <property type="evidence" value="ECO:0007669"/>
    <property type="project" value="TreeGrafter"/>
</dbReference>
<dbReference type="AlphaFoldDB" id="A0A8S1CIZ1"/>
<feature type="region of interest" description="Disordered" evidence="7">
    <location>
        <begin position="507"/>
        <end position="637"/>
    </location>
</feature>
<dbReference type="InterPro" id="IPR001841">
    <property type="entry name" value="Znf_RING"/>
</dbReference>
<dbReference type="Pfam" id="PF16207">
    <property type="entry name" value="RAWUL"/>
    <property type="match status" value="1"/>
</dbReference>
<dbReference type="InterPro" id="IPR013083">
    <property type="entry name" value="Znf_RING/FYVE/PHD"/>
</dbReference>
<evidence type="ECO:0000256" key="4">
    <source>
        <dbReference type="ARBA" id="ARBA00022833"/>
    </source>
</evidence>
<dbReference type="SUPFAM" id="SSF57850">
    <property type="entry name" value="RING/U-box"/>
    <property type="match status" value="1"/>
</dbReference>
<feature type="compositionally biased region" description="Basic and acidic residues" evidence="7">
    <location>
        <begin position="374"/>
        <end position="396"/>
    </location>
</feature>
<dbReference type="GO" id="GO:1990841">
    <property type="term" value="F:promoter-specific chromatin binding"/>
    <property type="evidence" value="ECO:0007669"/>
    <property type="project" value="TreeGrafter"/>
</dbReference>
<keyword evidence="4" id="KW-0862">Zinc</keyword>
<dbReference type="PANTHER" id="PTHR10825">
    <property type="entry name" value="RING FINGER DOMAIN-CONTAINING, POLYCOMB GROUP COMPONENT"/>
    <property type="match status" value="1"/>
</dbReference>
<comment type="caution">
    <text evidence="9">The sequence shown here is derived from an EMBL/GenBank/DDBJ whole genome shotgun (WGS) entry which is preliminary data.</text>
</comment>
<feature type="compositionally biased region" description="Polar residues" evidence="7">
    <location>
        <begin position="522"/>
        <end position="531"/>
    </location>
</feature>
<sequence>MQQHQQCSRLKLQDLNSHLVCDLCKGYLIDATTIVECLHTFCRSCLVRHIDRQAACPTCDAPLPKAKPFLHIRSDKTLQDIVYKLVPGLYHAEMQRRRDFYAKHPDEVWRTSPEERGTTKERLIFSPQDQFSLSLEYLKSPSECRNDDWETGSTRSTTSSHESGSEGATGRRYLQCPALFTVNLLKKFLRSKFGLKPDHKVDVIHRKVCLPDDYTIMDVAYIYSWRQASPMRFSYCFYHEPALQHAPPRRQQQQQQQQQLVTVAEEIEPPAPKESEEGSSAEAPSAVAKPEAADSKVEPEKKVDQTEEVVVAPKSKEHVGMVVTQNEDEHPVISIPSPLPSSESTPEMDLLDIIDKNIKEETALANNNNNEPVHTPEEVQQRPKSPPREAPARDETPPPPPPPPPQRCLSVSVAKPTACTPTPKSPPVSPVLSSPSKSKMRAPGSGILSIASELARRKQQQQQMEREMSKTSPQVLQTPAPPSNPVVPSARLGSGKSSLEIKLVPSNAANKLSAPSKAELSKPQTSITLKSNVDKDKSKAAQPKVETVISKQPHSARTCPKAPQKRPNQPFKFHNYDDSNLKVAKDDGAKRAKLEERSTPAPTSPVKSNPKLYHSATISPFAPVHRPQTHPVSIPRP</sequence>
<feature type="compositionally biased region" description="Low complexity" evidence="7">
    <location>
        <begin position="332"/>
        <end position="347"/>
    </location>
</feature>
<dbReference type="Gene3D" id="3.10.20.90">
    <property type="entry name" value="Phosphatidylinositol 3-kinase Catalytic Subunit, Chain A, domain 1"/>
    <property type="match status" value="1"/>
</dbReference>
<evidence type="ECO:0000256" key="5">
    <source>
        <dbReference type="ARBA" id="ARBA00023242"/>
    </source>
</evidence>
<keyword evidence="10" id="KW-1185">Reference proteome</keyword>
<evidence type="ECO:0000313" key="10">
    <source>
        <dbReference type="Proteomes" id="UP000494165"/>
    </source>
</evidence>
<feature type="compositionally biased region" description="Basic and acidic residues" evidence="7">
    <location>
        <begin position="353"/>
        <end position="362"/>
    </location>
</feature>
<feature type="compositionally biased region" description="Pro residues" evidence="7">
    <location>
        <begin position="397"/>
        <end position="406"/>
    </location>
</feature>
<gene>
    <name evidence="9" type="ORF">CLODIP_2_CD00259</name>
</gene>
<evidence type="ECO:0000256" key="6">
    <source>
        <dbReference type="PROSITE-ProRule" id="PRU00175"/>
    </source>
</evidence>
<name>A0A8S1CIZ1_9INSE</name>
<accession>A0A8S1CIZ1</accession>
<dbReference type="Proteomes" id="UP000494165">
    <property type="component" value="Unassembled WGS sequence"/>
</dbReference>
<keyword evidence="5" id="KW-0539">Nucleus</keyword>
<feature type="compositionally biased region" description="Basic and acidic residues" evidence="7">
    <location>
        <begin position="574"/>
        <end position="598"/>
    </location>
</feature>
<dbReference type="FunFam" id="3.30.40.10:FF:000033">
    <property type="entry name" value="Polycomb group RING finger protein 3"/>
    <property type="match status" value="1"/>
</dbReference>
<feature type="region of interest" description="Disordered" evidence="7">
    <location>
        <begin position="325"/>
        <end position="493"/>
    </location>
</feature>
<dbReference type="GO" id="GO:0000122">
    <property type="term" value="P:negative regulation of transcription by RNA polymerase II"/>
    <property type="evidence" value="ECO:0007669"/>
    <property type="project" value="TreeGrafter"/>
</dbReference>
<dbReference type="PROSITE" id="PS00518">
    <property type="entry name" value="ZF_RING_1"/>
    <property type="match status" value="1"/>
</dbReference>